<keyword evidence="2 3" id="KW-0802">TPR repeat</keyword>
<dbReference type="Gene3D" id="1.25.40.10">
    <property type="entry name" value="Tetratricopeptide repeat domain"/>
    <property type="match status" value="1"/>
</dbReference>
<evidence type="ECO:0000256" key="5">
    <source>
        <dbReference type="SAM" id="SignalP"/>
    </source>
</evidence>
<feature type="compositionally biased region" description="Low complexity" evidence="4">
    <location>
        <begin position="140"/>
        <end position="150"/>
    </location>
</feature>
<organism evidence="6 7">
    <name type="scientific">Deinococcus hohokamensis</name>
    <dbReference type="NCBI Taxonomy" id="309883"/>
    <lineage>
        <taxon>Bacteria</taxon>
        <taxon>Thermotogati</taxon>
        <taxon>Deinococcota</taxon>
        <taxon>Deinococci</taxon>
        <taxon>Deinococcales</taxon>
        <taxon>Deinococcaceae</taxon>
        <taxon>Deinococcus</taxon>
    </lineage>
</organism>
<reference evidence="7" key="1">
    <citation type="journal article" date="2019" name="Int. J. Syst. Evol. Microbiol.">
        <title>The Global Catalogue of Microorganisms (GCM) 10K type strain sequencing project: providing services to taxonomists for standard genome sequencing and annotation.</title>
        <authorList>
            <consortium name="The Broad Institute Genomics Platform"/>
            <consortium name="The Broad Institute Genome Sequencing Center for Infectious Disease"/>
            <person name="Wu L."/>
            <person name="Ma J."/>
        </authorList>
    </citation>
    <scope>NUCLEOTIDE SEQUENCE [LARGE SCALE GENOMIC DNA]</scope>
    <source>
        <strain evidence="7">CCUG 55995</strain>
    </source>
</reference>
<dbReference type="InterPro" id="IPR011990">
    <property type="entry name" value="TPR-like_helical_dom_sf"/>
</dbReference>
<proteinExistence type="predicted"/>
<feature type="signal peptide" evidence="5">
    <location>
        <begin position="1"/>
        <end position="23"/>
    </location>
</feature>
<protein>
    <submittedName>
        <fullName evidence="6">Tetratricopeptide repeat protein</fullName>
    </submittedName>
</protein>
<dbReference type="SUPFAM" id="SSF48452">
    <property type="entry name" value="TPR-like"/>
    <property type="match status" value="1"/>
</dbReference>
<sequence>MPFPAGRLLIAALLTCTPPLQGAAYAQLAQLSTRDTDAFRAAVASAVQAWRATNPDTSFLSVGNDIQYGIGWLESLKPTEASWRFESAVKAAPGNVHAWYFLGLSYYGMGRWADARRAFAEVNSLAPEWASVTGPWVGAAQRAETQAAAPKPAPAPKPGSTPGAAPAPKPTSTTPAAKPFPKSIPAGPYTCRAQIRTLVGSSNSGGFNVPQYAYRSEARGNLTIVDAARYRIGTGTYAYAYDPRTGKITWKSGPYTAAKPGDSEYGLDQNGNRVISVWIGGEQRFCVGGKG</sequence>
<dbReference type="PROSITE" id="PS50005">
    <property type="entry name" value="TPR"/>
    <property type="match status" value="1"/>
</dbReference>
<feature type="chain" id="PRO_5046006349" evidence="5">
    <location>
        <begin position="24"/>
        <end position="291"/>
    </location>
</feature>
<dbReference type="EMBL" id="JBHSEI010000005">
    <property type="protein sequence ID" value="MFC4638220.1"/>
    <property type="molecule type" value="Genomic_DNA"/>
</dbReference>
<accession>A0ABV9I7I4</accession>
<dbReference type="Proteomes" id="UP001595952">
    <property type="component" value="Unassembled WGS sequence"/>
</dbReference>
<feature type="compositionally biased region" description="Low complexity" evidence="4">
    <location>
        <begin position="170"/>
        <end position="179"/>
    </location>
</feature>
<feature type="repeat" description="TPR" evidence="3">
    <location>
        <begin position="96"/>
        <end position="129"/>
    </location>
</feature>
<evidence type="ECO:0000256" key="3">
    <source>
        <dbReference type="PROSITE-ProRule" id="PRU00339"/>
    </source>
</evidence>
<dbReference type="InterPro" id="IPR019734">
    <property type="entry name" value="TPR_rpt"/>
</dbReference>
<evidence type="ECO:0000313" key="6">
    <source>
        <dbReference type="EMBL" id="MFC4638220.1"/>
    </source>
</evidence>
<evidence type="ECO:0000256" key="2">
    <source>
        <dbReference type="ARBA" id="ARBA00022803"/>
    </source>
</evidence>
<comment type="caution">
    <text evidence="6">The sequence shown here is derived from an EMBL/GenBank/DDBJ whole genome shotgun (WGS) entry which is preliminary data.</text>
</comment>
<gene>
    <name evidence="6" type="ORF">ACFO0D_07680</name>
</gene>
<keyword evidence="1" id="KW-0677">Repeat</keyword>
<dbReference type="RefSeq" id="WP_380061229.1">
    <property type="nucleotide sequence ID" value="NZ_JBHSEI010000005.1"/>
</dbReference>
<dbReference type="Pfam" id="PF07719">
    <property type="entry name" value="TPR_2"/>
    <property type="match status" value="1"/>
</dbReference>
<evidence type="ECO:0000256" key="4">
    <source>
        <dbReference type="SAM" id="MobiDB-lite"/>
    </source>
</evidence>
<evidence type="ECO:0000313" key="7">
    <source>
        <dbReference type="Proteomes" id="UP001595952"/>
    </source>
</evidence>
<dbReference type="InterPro" id="IPR013105">
    <property type="entry name" value="TPR_2"/>
</dbReference>
<feature type="compositionally biased region" description="Pro residues" evidence="4">
    <location>
        <begin position="151"/>
        <end position="169"/>
    </location>
</feature>
<evidence type="ECO:0000256" key="1">
    <source>
        <dbReference type="ARBA" id="ARBA00022737"/>
    </source>
</evidence>
<feature type="region of interest" description="Disordered" evidence="4">
    <location>
        <begin position="140"/>
        <end position="185"/>
    </location>
</feature>
<name>A0ABV9I7I4_9DEIO</name>
<keyword evidence="7" id="KW-1185">Reference proteome</keyword>
<keyword evidence="5" id="KW-0732">Signal</keyword>